<keyword evidence="3 5" id="KW-1133">Transmembrane helix</keyword>
<evidence type="ECO:0000256" key="5">
    <source>
        <dbReference type="SAM" id="Phobius"/>
    </source>
</evidence>
<dbReference type="InterPro" id="IPR006977">
    <property type="entry name" value="Yip1_dom"/>
</dbReference>
<reference evidence="7" key="1">
    <citation type="submission" date="2020-02" db="EMBL/GenBank/DDBJ databases">
        <authorList>
            <person name="Meier V. D."/>
        </authorList>
    </citation>
    <scope>NUCLEOTIDE SEQUENCE</scope>
    <source>
        <strain evidence="7">AVDCRST_MAG02</strain>
    </source>
</reference>
<evidence type="ECO:0000256" key="1">
    <source>
        <dbReference type="ARBA" id="ARBA00004141"/>
    </source>
</evidence>
<evidence type="ECO:0000259" key="6">
    <source>
        <dbReference type="Pfam" id="PF04893"/>
    </source>
</evidence>
<name>A0A6J4QKB4_9ACTN</name>
<feature type="transmembrane region" description="Helical" evidence="5">
    <location>
        <begin position="36"/>
        <end position="60"/>
    </location>
</feature>
<dbReference type="EMBL" id="CADCVH010000010">
    <property type="protein sequence ID" value="CAA9445962.1"/>
    <property type="molecule type" value="Genomic_DNA"/>
</dbReference>
<organism evidence="7">
    <name type="scientific">uncultured Rubrobacteraceae bacterium</name>
    <dbReference type="NCBI Taxonomy" id="349277"/>
    <lineage>
        <taxon>Bacteria</taxon>
        <taxon>Bacillati</taxon>
        <taxon>Actinomycetota</taxon>
        <taxon>Rubrobacteria</taxon>
        <taxon>Rubrobacterales</taxon>
        <taxon>Rubrobacteraceae</taxon>
        <taxon>environmental samples</taxon>
    </lineage>
</organism>
<evidence type="ECO:0000256" key="4">
    <source>
        <dbReference type="ARBA" id="ARBA00023136"/>
    </source>
</evidence>
<feature type="domain" description="Yip1" evidence="6">
    <location>
        <begin position="14"/>
        <end position="89"/>
    </location>
</feature>
<dbReference type="AlphaFoldDB" id="A0A6J4QKB4"/>
<keyword evidence="2 5" id="KW-0812">Transmembrane</keyword>
<accession>A0A6J4QKB4</accession>
<keyword evidence="4 5" id="KW-0472">Membrane</keyword>
<dbReference type="Pfam" id="PF04893">
    <property type="entry name" value="Yip1"/>
    <property type="match status" value="1"/>
</dbReference>
<gene>
    <name evidence="7" type="ORF">AVDCRST_MAG02-446</name>
</gene>
<dbReference type="GO" id="GO:0016020">
    <property type="term" value="C:membrane"/>
    <property type="evidence" value="ECO:0007669"/>
    <property type="project" value="UniProtKB-SubCell"/>
</dbReference>
<feature type="transmembrane region" description="Helical" evidence="5">
    <location>
        <begin position="72"/>
        <end position="97"/>
    </location>
</feature>
<protein>
    <recommendedName>
        <fullName evidence="6">Yip1 domain-containing protein</fullName>
    </recommendedName>
</protein>
<comment type="subcellular location">
    <subcellularLocation>
        <location evidence="1">Membrane</location>
        <topology evidence="1">Multi-pass membrane protein</topology>
    </subcellularLocation>
</comment>
<evidence type="ECO:0000313" key="7">
    <source>
        <dbReference type="EMBL" id="CAA9445962.1"/>
    </source>
</evidence>
<evidence type="ECO:0000256" key="2">
    <source>
        <dbReference type="ARBA" id="ARBA00022692"/>
    </source>
</evidence>
<sequence length="105" mass="11321">MIAGIKHLLVMPVVYPSNAGFEATLRVRSHAFATRVLWWVPILGALAGFVYGIYLSIVGIREVHSTTTGKAALVFLIPVAIVLLSLAVMAAIPGAFIRTVLRQHV</sequence>
<proteinExistence type="predicted"/>
<evidence type="ECO:0000256" key="3">
    <source>
        <dbReference type="ARBA" id="ARBA00022989"/>
    </source>
</evidence>